<organism evidence="2 3">
    <name type="scientific">Citricoccus parietis</name>
    <dbReference type="NCBI Taxonomy" id="592307"/>
    <lineage>
        <taxon>Bacteria</taxon>
        <taxon>Bacillati</taxon>
        <taxon>Actinomycetota</taxon>
        <taxon>Actinomycetes</taxon>
        <taxon>Micrococcales</taxon>
        <taxon>Micrococcaceae</taxon>
        <taxon>Citricoccus</taxon>
    </lineage>
</organism>
<protein>
    <submittedName>
        <fullName evidence="2">Uncharacterized protein</fullName>
    </submittedName>
</protein>
<dbReference type="Proteomes" id="UP001589575">
    <property type="component" value="Unassembled WGS sequence"/>
</dbReference>
<feature type="region of interest" description="Disordered" evidence="1">
    <location>
        <begin position="64"/>
        <end position="89"/>
    </location>
</feature>
<feature type="compositionally biased region" description="Pro residues" evidence="1">
    <location>
        <begin position="79"/>
        <end position="89"/>
    </location>
</feature>
<proteinExistence type="predicted"/>
<dbReference type="EMBL" id="JBHMFI010000001">
    <property type="protein sequence ID" value="MFB9071058.1"/>
    <property type="molecule type" value="Genomic_DNA"/>
</dbReference>
<name>A0ABV5FWI4_9MICC</name>
<feature type="compositionally biased region" description="Low complexity" evidence="1">
    <location>
        <begin position="68"/>
        <end position="78"/>
    </location>
</feature>
<gene>
    <name evidence="2" type="ORF">ACFFX0_07580</name>
</gene>
<evidence type="ECO:0000313" key="2">
    <source>
        <dbReference type="EMBL" id="MFB9071058.1"/>
    </source>
</evidence>
<accession>A0ABV5FWI4</accession>
<feature type="region of interest" description="Disordered" evidence="1">
    <location>
        <begin position="1"/>
        <end position="48"/>
    </location>
</feature>
<sequence length="89" mass="9494">MSWPWVRRTRPSASSTRAIRPRPRTPVCSSSPRPRAPRSNGSGPTAACGLMRTVPVRRAPADIRPAVTPCSVPGGTPSPSSPPRRCPRA</sequence>
<evidence type="ECO:0000313" key="3">
    <source>
        <dbReference type="Proteomes" id="UP001589575"/>
    </source>
</evidence>
<evidence type="ECO:0000256" key="1">
    <source>
        <dbReference type="SAM" id="MobiDB-lite"/>
    </source>
</evidence>
<feature type="compositionally biased region" description="Low complexity" evidence="1">
    <location>
        <begin position="25"/>
        <end position="44"/>
    </location>
</feature>
<comment type="caution">
    <text evidence="2">The sequence shown here is derived from an EMBL/GenBank/DDBJ whole genome shotgun (WGS) entry which is preliminary data.</text>
</comment>
<reference evidence="2 3" key="1">
    <citation type="submission" date="2024-09" db="EMBL/GenBank/DDBJ databases">
        <authorList>
            <person name="Sun Q."/>
            <person name="Mori K."/>
        </authorList>
    </citation>
    <scope>NUCLEOTIDE SEQUENCE [LARGE SCALE GENOMIC DNA]</scope>
    <source>
        <strain evidence="2 3">CCM 7609</strain>
    </source>
</reference>
<keyword evidence="3" id="KW-1185">Reference proteome</keyword>